<comment type="caution">
    <text evidence="2">The sequence shown here is derived from an EMBL/GenBank/DDBJ whole genome shotgun (WGS) entry which is preliminary data.</text>
</comment>
<dbReference type="Proteomes" id="UP000765509">
    <property type="component" value="Unassembled WGS sequence"/>
</dbReference>
<dbReference type="Gene3D" id="3.30.420.10">
    <property type="entry name" value="Ribonuclease H-like superfamily/Ribonuclease H"/>
    <property type="match status" value="1"/>
</dbReference>
<dbReference type="InterPro" id="IPR050951">
    <property type="entry name" value="Retrovirus_Pol_polyprotein"/>
</dbReference>
<dbReference type="GO" id="GO:0003676">
    <property type="term" value="F:nucleic acid binding"/>
    <property type="evidence" value="ECO:0007669"/>
    <property type="project" value="InterPro"/>
</dbReference>
<dbReference type="OrthoDB" id="2507171at2759"/>
<evidence type="ECO:0000313" key="3">
    <source>
        <dbReference type="Proteomes" id="UP000765509"/>
    </source>
</evidence>
<dbReference type="EMBL" id="AVOT02080810">
    <property type="protein sequence ID" value="MBW0567407.1"/>
    <property type="molecule type" value="Genomic_DNA"/>
</dbReference>
<evidence type="ECO:0000313" key="2">
    <source>
        <dbReference type="EMBL" id="MBW0567407.1"/>
    </source>
</evidence>
<dbReference type="InterPro" id="IPR041588">
    <property type="entry name" value="Integrase_H2C2"/>
</dbReference>
<accession>A0A9Q3JTD3</accession>
<sequence>MLRWQIAMQDYRGNMTIVHKAGNIHKNADGLSRWELPNTPDNPTYVPTGAEPQIPIEGINITDVGTEFFEDVRESYKLHKNCHILTSLLEKDCKDAALDNSLDDIWKTSYDNGRFYSFDGILYNRSKHTCVIVLCNRMLIKTILLECHDSIYSGNLSEDRKMERIKTFAWWPLWRKDVIEYFHSCDRCQKANKATGKGFGLMIHIQEPSTPWEVVHMYWVAALSPGGDKSYNACPVTVDRYSKTPIFLPCDKDDPAMDTALLIWNRVISHTGLFKNIISDRDPTFTSAYGQIYMSFWVQNYHSKQHTIHKQMG</sequence>
<name>A0A9Q3JTD3_9BASI</name>
<evidence type="ECO:0000259" key="1">
    <source>
        <dbReference type="Pfam" id="PF17921"/>
    </source>
</evidence>
<keyword evidence="3" id="KW-1185">Reference proteome</keyword>
<dbReference type="PANTHER" id="PTHR37984">
    <property type="entry name" value="PROTEIN CBG26694"/>
    <property type="match status" value="1"/>
</dbReference>
<organism evidence="2 3">
    <name type="scientific">Austropuccinia psidii MF-1</name>
    <dbReference type="NCBI Taxonomy" id="1389203"/>
    <lineage>
        <taxon>Eukaryota</taxon>
        <taxon>Fungi</taxon>
        <taxon>Dikarya</taxon>
        <taxon>Basidiomycota</taxon>
        <taxon>Pucciniomycotina</taxon>
        <taxon>Pucciniomycetes</taxon>
        <taxon>Pucciniales</taxon>
        <taxon>Sphaerophragmiaceae</taxon>
        <taxon>Austropuccinia</taxon>
    </lineage>
</organism>
<dbReference type="InterPro" id="IPR012337">
    <property type="entry name" value="RNaseH-like_sf"/>
</dbReference>
<dbReference type="Gene3D" id="1.10.340.70">
    <property type="match status" value="1"/>
</dbReference>
<protein>
    <recommendedName>
        <fullName evidence="1">Integrase zinc-binding domain-containing protein</fullName>
    </recommendedName>
</protein>
<gene>
    <name evidence="2" type="ORF">O181_107122</name>
</gene>
<dbReference type="Pfam" id="PF17921">
    <property type="entry name" value="Integrase_H2C2"/>
    <property type="match status" value="1"/>
</dbReference>
<dbReference type="InterPro" id="IPR036397">
    <property type="entry name" value="RNaseH_sf"/>
</dbReference>
<dbReference type="SUPFAM" id="SSF53098">
    <property type="entry name" value="Ribonuclease H-like"/>
    <property type="match status" value="1"/>
</dbReference>
<dbReference type="PANTHER" id="PTHR37984:SF5">
    <property type="entry name" value="PROTEIN NYNRIN-LIKE"/>
    <property type="match status" value="1"/>
</dbReference>
<proteinExistence type="predicted"/>
<dbReference type="AlphaFoldDB" id="A0A9Q3JTD3"/>
<feature type="domain" description="Integrase zinc-binding" evidence="1">
    <location>
        <begin position="138"/>
        <end position="193"/>
    </location>
</feature>
<reference evidence="2" key="1">
    <citation type="submission" date="2021-03" db="EMBL/GenBank/DDBJ databases">
        <title>Draft genome sequence of rust myrtle Austropuccinia psidii MF-1, a brazilian biotype.</title>
        <authorList>
            <person name="Quecine M.C."/>
            <person name="Pachon D.M.R."/>
            <person name="Bonatelli M.L."/>
            <person name="Correr F.H."/>
            <person name="Franceschini L.M."/>
            <person name="Leite T.F."/>
            <person name="Margarido G.R.A."/>
            <person name="Almeida C.A."/>
            <person name="Ferrarezi J.A."/>
            <person name="Labate C.A."/>
        </authorList>
    </citation>
    <scope>NUCLEOTIDE SEQUENCE</scope>
    <source>
        <strain evidence="2">MF-1</strain>
    </source>
</reference>